<proteinExistence type="inferred from homology"/>
<keyword evidence="4" id="KW-0496">Mitochondrion</keyword>
<name>A0A4Y5SFX3_9STRA</name>
<dbReference type="GO" id="GO:0005840">
    <property type="term" value="C:ribosome"/>
    <property type="evidence" value="ECO:0007669"/>
    <property type="project" value="UniProtKB-KW"/>
</dbReference>
<dbReference type="Gene3D" id="3.30.1490.10">
    <property type="match status" value="1"/>
</dbReference>
<protein>
    <submittedName>
        <fullName evidence="4">Ribosomal protein S8</fullName>
    </submittedName>
</protein>
<keyword evidence="3" id="KW-0687">Ribonucleoprotein</keyword>
<dbReference type="InterPro" id="IPR000630">
    <property type="entry name" value="Ribosomal_uS8"/>
</dbReference>
<evidence type="ECO:0000256" key="3">
    <source>
        <dbReference type="ARBA" id="ARBA00023274"/>
    </source>
</evidence>
<evidence type="ECO:0000256" key="1">
    <source>
        <dbReference type="ARBA" id="ARBA00006471"/>
    </source>
</evidence>
<dbReference type="GO" id="GO:0006412">
    <property type="term" value="P:translation"/>
    <property type="evidence" value="ECO:0007669"/>
    <property type="project" value="InterPro"/>
</dbReference>
<dbReference type="SUPFAM" id="SSF56047">
    <property type="entry name" value="Ribosomal protein S8"/>
    <property type="match status" value="1"/>
</dbReference>
<sequence length="126" mass="14822">MKTYLYSMFDRIKKSQRANQSFVYIMRKNICESFLLILWDEGFILGYSIISKNNLKVFLKYKSGKPLINSIKTISKPSRRIYYSIKQIWKINSSKSFLIFSTNKGLQSINSCKRLKLGGEPYIIVR</sequence>
<geneLocation type="mitochondrion" evidence="4"/>
<dbReference type="InterPro" id="IPR035987">
    <property type="entry name" value="Ribosomal_uS8_sf"/>
</dbReference>
<organism evidence="4">
    <name type="scientific">Proschkinia sp. SZCZR1824</name>
    <dbReference type="NCBI Taxonomy" id="2588390"/>
    <lineage>
        <taxon>Eukaryota</taxon>
        <taxon>Sar</taxon>
        <taxon>Stramenopiles</taxon>
        <taxon>Ochrophyta</taxon>
        <taxon>Bacillariophyta</taxon>
        <taxon>Bacillariophyceae</taxon>
        <taxon>Bacillariophycidae</taxon>
        <taxon>Naviculales</taxon>
        <taxon>Proschkiniaceae</taxon>
        <taxon>Proschkinia</taxon>
    </lineage>
</organism>
<evidence type="ECO:0000256" key="2">
    <source>
        <dbReference type="ARBA" id="ARBA00022980"/>
    </source>
</evidence>
<keyword evidence="2 4" id="KW-0689">Ribosomal protein</keyword>
<gene>
    <name evidence="4" type="primary">rps8</name>
</gene>
<accession>A0A4Y5SFX3</accession>
<comment type="similarity">
    <text evidence="1">Belongs to the universal ribosomal protein uS8 family.</text>
</comment>
<dbReference type="Pfam" id="PF00410">
    <property type="entry name" value="Ribosomal_S8"/>
    <property type="match status" value="1"/>
</dbReference>
<dbReference type="GO" id="GO:0003735">
    <property type="term" value="F:structural constituent of ribosome"/>
    <property type="evidence" value="ECO:0007669"/>
    <property type="project" value="InterPro"/>
</dbReference>
<evidence type="ECO:0000313" key="4">
    <source>
        <dbReference type="EMBL" id="QDA21753.1"/>
    </source>
</evidence>
<dbReference type="EMBL" id="MH800316">
    <property type="protein sequence ID" value="QDA21753.1"/>
    <property type="molecule type" value="Genomic_DNA"/>
</dbReference>
<reference evidence="4" key="1">
    <citation type="journal article" date="2019" name="Mitochondrial DNA Part B Resour">
        <title>Complete mitochondrial genome of a rare diatom (Bacillariophyta) Proschkinia and its phylogenetic and taxonomic implications.</title>
        <authorList>
            <person name="Gastineau R."/>
            <person name="Kim S.-Y."/>
            <person name="Lemieux C."/>
            <person name="Turmel M."/>
            <person name="Witkowski A."/>
            <person name="Park J.-G."/>
            <person name="Kim B.-S."/>
            <person name="Mann D.G."/>
            <person name="Theriot E.C."/>
        </authorList>
    </citation>
    <scope>NUCLEOTIDE SEQUENCE</scope>
</reference>
<dbReference type="Gene3D" id="3.30.1370.30">
    <property type="match status" value="1"/>
</dbReference>
<dbReference type="AlphaFoldDB" id="A0A4Y5SFX3"/>
<dbReference type="GO" id="GO:1990904">
    <property type="term" value="C:ribonucleoprotein complex"/>
    <property type="evidence" value="ECO:0007669"/>
    <property type="project" value="UniProtKB-KW"/>
</dbReference>